<reference evidence="1" key="2">
    <citation type="journal article" date="2015" name="Data Brief">
        <title>Shoot transcriptome of the giant reed, Arundo donax.</title>
        <authorList>
            <person name="Barrero R.A."/>
            <person name="Guerrero F.D."/>
            <person name="Moolhuijzen P."/>
            <person name="Goolsby J.A."/>
            <person name="Tidwell J."/>
            <person name="Bellgard S.E."/>
            <person name="Bellgard M.I."/>
        </authorList>
    </citation>
    <scope>NUCLEOTIDE SEQUENCE</scope>
    <source>
        <tissue evidence="1">Shoot tissue taken approximately 20 cm above the soil surface</tissue>
    </source>
</reference>
<sequence>MPKMTTMKSLLKLITLKGHLLIRYCQVLNLTLKMRCLSCKKRICTSRRLKKVLVSFTSLGCINSSVVY</sequence>
<protein>
    <submittedName>
        <fullName evidence="1">Similar to EBS1 (EMS-MUTAGENIZED BRI1 SUPPRESSOR 1)</fullName>
    </submittedName>
</protein>
<organism evidence="1">
    <name type="scientific">Arundo donax</name>
    <name type="common">Giant reed</name>
    <name type="synonym">Donax arundinaceus</name>
    <dbReference type="NCBI Taxonomy" id="35708"/>
    <lineage>
        <taxon>Eukaryota</taxon>
        <taxon>Viridiplantae</taxon>
        <taxon>Streptophyta</taxon>
        <taxon>Embryophyta</taxon>
        <taxon>Tracheophyta</taxon>
        <taxon>Spermatophyta</taxon>
        <taxon>Magnoliopsida</taxon>
        <taxon>Liliopsida</taxon>
        <taxon>Poales</taxon>
        <taxon>Poaceae</taxon>
        <taxon>PACMAD clade</taxon>
        <taxon>Arundinoideae</taxon>
        <taxon>Arundineae</taxon>
        <taxon>Arundo</taxon>
    </lineage>
</organism>
<proteinExistence type="predicted"/>
<evidence type="ECO:0000313" key="1">
    <source>
        <dbReference type="EMBL" id="JAE14606.1"/>
    </source>
</evidence>
<accession>A0A0A9FWE9</accession>
<dbReference type="EMBL" id="GBRH01183290">
    <property type="protein sequence ID" value="JAE14606.1"/>
    <property type="molecule type" value="Transcribed_RNA"/>
</dbReference>
<dbReference type="EMBL" id="GBRH01235897">
    <property type="protein sequence ID" value="JAD61998.1"/>
    <property type="molecule type" value="Transcribed_RNA"/>
</dbReference>
<name>A0A0A9FWE9_ARUDO</name>
<dbReference type="AlphaFoldDB" id="A0A0A9FWE9"/>
<reference evidence="1" key="1">
    <citation type="submission" date="2014-09" db="EMBL/GenBank/DDBJ databases">
        <authorList>
            <person name="Magalhaes I.L.F."/>
            <person name="Oliveira U."/>
            <person name="Santos F.R."/>
            <person name="Vidigal T.H.D.A."/>
            <person name="Brescovit A.D."/>
            <person name="Santos A.J."/>
        </authorList>
    </citation>
    <scope>NUCLEOTIDE SEQUENCE</scope>
    <source>
        <tissue evidence="1">Shoot tissue taken approximately 20 cm above the soil surface</tissue>
    </source>
</reference>